<feature type="region of interest" description="Disordered" evidence="1">
    <location>
        <begin position="1"/>
        <end position="69"/>
    </location>
</feature>
<reference evidence="3 4" key="1">
    <citation type="submission" date="2016-10" db="EMBL/GenBank/DDBJ databases">
        <authorList>
            <person name="de Groot N.N."/>
        </authorList>
    </citation>
    <scope>NUCLEOTIDE SEQUENCE [LARGE SCALE GENOMIC DNA]</scope>
    <source>
        <strain evidence="3 4">CGMCC 4.3510</strain>
    </source>
</reference>
<dbReference type="Pfam" id="PF12836">
    <property type="entry name" value="HHH_3"/>
    <property type="match status" value="1"/>
</dbReference>
<dbReference type="GO" id="GO:0015627">
    <property type="term" value="C:type II protein secretion system complex"/>
    <property type="evidence" value="ECO:0007669"/>
    <property type="project" value="TreeGrafter"/>
</dbReference>
<evidence type="ECO:0000256" key="1">
    <source>
        <dbReference type="SAM" id="MobiDB-lite"/>
    </source>
</evidence>
<evidence type="ECO:0000313" key="4">
    <source>
        <dbReference type="Proteomes" id="UP000199323"/>
    </source>
</evidence>
<gene>
    <name evidence="3" type="ORF">SAMN05216251_116159</name>
</gene>
<evidence type="ECO:0000313" key="3">
    <source>
        <dbReference type="EMBL" id="SFF50427.1"/>
    </source>
</evidence>
<feature type="compositionally biased region" description="Pro residues" evidence="1">
    <location>
        <begin position="48"/>
        <end position="69"/>
    </location>
</feature>
<dbReference type="PANTHER" id="PTHR21180">
    <property type="entry name" value="ENDONUCLEASE/EXONUCLEASE/PHOSPHATASE FAMILY DOMAIN-CONTAINING PROTEIN 1"/>
    <property type="match status" value="1"/>
</dbReference>
<dbReference type="Proteomes" id="UP000199323">
    <property type="component" value="Unassembled WGS sequence"/>
</dbReference>
<accession>A0A1I2JB59</accession>
<feature type="domain" description="Soluble ligand binding" evidence="2">
    <location>
        <begin position="165"/>
        <end position="218"/>
    </location>
</feature>
<dbReference type="RefSeq" id="WP_093715912.1">
    <property type="nucleotide sequence ID" value="NZ_FONG01000016.1"/>
</dbReference>
<dbReference type="InterPro" id="IPR010994">
    <property type="entry name" value="RuvA_2-like"/>
</dbReference>
<dbReference type="Pfam" id="PF10531">
    <property type="entry name" value="SLBB"/>
    <property type="match status" value="1"/>
</dbReference>
<dbReference type="Gene3D" id="1.10.150.320">
    <property type="entry name" value="Photosystem II 12 kDa extrinsic protein"/>
    <property type="match status" value="1"/>
</dbReference>
<dbReference type="GO" id="GO:0015628">
    <property type="term" value="P:protein secretion by the type II secretion system"/>
    <property type="evidence" value="ECO:0007669"/>
    <property type="project" value="TreeGrafter"/>
</dbReference>
<dbReference type="EMBL" id="FONG01000016">
    <property type="protein sequence ID" value="SFF50427.1"/>
    <property type="molecule type" value="Genomic_DNA"/>
</dbReference>
<dbReference type="AlphaFoldDB" id="A0A1I2JB59"/>
<dbReference type="SUPFAM" id="SSF47781">
    <property type="entry name" value="RuvA domain 2-like"/>
    <property type="match status" value="1"/>
</dbReference>
<evidence type="ECO:0000259" key="2">
    <source>
        <dbReference type="Pfam" id="PF10531"/>
    </source>
</evidence>
<name>A0A1I2JB59_9ACTN</name>
<dbReference type="PANTHER" id="PTHR21180:SF32">
    <property type="entry name" value="ENDONUCLEASE_EXONUCLEASE_PHOSPHATASE FAMILY DOMAIN-CONTAINING PROTEIN 1"/>
    <property type="match status" value="1"/>
</dbReference>
<sequence>MNSLEPILTAIRPQRKSGPDPAEVRERAAALFGTSAERGTREGERGEPPGPPDPPGQPDPPGLPVPVPVPRVQRARPVSRLRTWLLVRCGLEFKTVLALAAVLMIVGGLAVQHFIAGRPRTVAVPPPTAARSSFPGAARGSLTVVGATASSTAAAVGPSAAAKLVVDITGKVAKPGLRRLPPGSRVADALAAAGGALPGTDTSALNLARPLTDGEQILVGITPPPGAAAPPGPAAAAGAPTAPVSLNSATAAQLDTLPGVGPVLAQHILDFRTQHGTFTSVDQLRQIPGIGDRKFSTLKPLVQP</sequence>
<protein>
    <submittedName>
        <fullName evidence="3">Competence protein ComEA</fullName>
    </submittedName>
</protein>
<keyword evidence="4" id="KW-1185">Reference proteome</keyword>
<organism evidence="3 4">
    <name type="scientific">Actinacidiphila alni</name>
    <dbReference type="NCBI Taxonomy" id="380248"/>
    <lineage>
        <taxon>Bacteria</taxon>
        <taxon>Bacillati</taxon>
        <taxon>Actinomycetota</taxon>
        <taxon>Actinomycetes</taxon>
        <taxon>Kitasatosporales</taxon>
        <taxon>Streptomycetaceae</taxon>
        <taxon>Actinacidiphila</taxon>
    </lineage>
</organism>
<dbReference type="InterPro" id="IPR051675">
    <property type="entry name" value="Endo/Exo/Phosphatase_dom_1"/>
</dbReference>
<dbReference type="OrthoDB" id="9758724at2"/>
<feature type="compositionally biased region" description="Basic and acidic residues" evidence="1">
    <location>
        <begin position="38"/>
        <end position="47"/>
    </location>
</feature>
<dbReference type="STRING" id="380248.SAMN05216251_116159"/>
<proteinExistence type="predicted"/>
<dbReference type="InterPro" id="IPR019554">
    <property type="entry name" value="Soluble_ligand-bd"/>
</dbReference>